<dbReference type="OrthoDB" id="2166477at2"/>
<reference evidence="2" key="2">
    <citation type="submission" date="2020-09" db="EMBL/GenBank/DDBJ databases">
        <authorList>
            <person name="Sun Q."/>
            <person name="Zhou Y."/>
        </authorList>
    </citation>
    <scope>NUCLEOTIDE SEQUENCE</scope>
    <source>
        <strain evidence="2">CGMCC 1.6333</strain>
    </source>
</reference>
<accession>A0A917TJ31</accession>
<organism evidence="2 3">
    <name type="scientific">Paraliobacillus quinghaiensis</name>
    <dbReference type="NCBI Taxonomy" id="470815"/>
    <lineage>
        <taxon>Bacteria</taxon>
        <taxon>Bacillati</taxon>
        <taxon>Bacillota</taxon>
        <taxon>Bacilli</taxon>
        <taxon>Bacillales</taxon>
        <taxon>Bacillaceae</taxon>
        <taxon>Paraliobacillus</taxon>
    </lineage>
</organism>
<gene>
    <name evidence="2" type="ORF">GCM10011351_07900</name>
</gene>
<dbReference type="InterPro" id="IPR038148">
    <property type="entry name" value="Tn1545/Tn916_Xis"/>
</dbReference>
<dbReference type="NCBIfam" id="TIGR01764">
    <property type="entry name" value="excise"/>
    <property type="match status" value="1"/>
</dbReference>
<keyword evidence="3" id="KW-1185">Reference proteome</keyword>
<reference evidence="2" key="1">
    <citation type="journal article" date="2014" name="Int. J. Syst. Evol. Microbiol.">
        <title>Complete genome sequence of Corynebacterium casei LMG S-19264T (=DSM 44701T), isolated from a smear-ripened cheese.</title>
        <authorList>
            <consortium name="US DOE Joint Genome Institute (JGI-PGF)"/>
            <person name="Walter F."/>
            <person name="Albersmeier A."/>
            <person name="Kalinowski J."/>
            <person name="Ruckert C."/>
        </authorList>
    </citation>
    <scope>NUCLEOTIDE SEQUENCE</scope>
    <source>
        <strain evidence="2">CGMCC 1.6333</strain>
    </source>
</reference>
<sequence>MYLTIKETAEYLEVAEAQVRQLIYQKQIRALHDGEKYLINDDQFNTHFEQVDNYKKLVQEILEEPIPESVDVKDED</sequence>
<dbReference type="AlphaFoldDB" id="A0A917TJ31"/>
<comment type="caution">
    <text evidence="2">The sequence shown here is derived from an EMBL/GenBank/DDBJ whole genome shotgun (WGS) entry which is preliminary data.</text>
</comment>
<protein>
    <recommendedName>
        <fullName evidence="1">Helix-turn-helix domain-containing protein</fullName>
    </recommendedName>
</protein>
<evidence type="ECO:0000313" key="2">
    <source>
        <dbReference type="EMBL" id="GGM24533.1"/>
    </source>
</evidence>
<dbReference type="RefSeq" id="WP_117153196.1">
    <property type="nucleotide sequence ID" value="NZ_BMLG01000002.1"/>
</dbReference>
<dbReference type="InterPro" id="IPR010093">
    <property type="entry name" value="SinI_DNA-bd"/>
</dbReference>
<dbReference type="Proteomes" id="UP000618460">
    <property type="component" value="Unassembled WGS sequence"/>
</dbReference>
<dbReference type="GO" id="GO:0003677">
    <property type="term" value="F:DNA binding"/>
    <property type="evidence" value="ECO:0007669"/>
    <property type="project" value="InterPro"/>
</dbReference>
<dbReference type="Gene3D" id="3.90.105.50">
    <property type="match status" value="1"/>
</dbReference>
<evidence type="ECO:0000259" key="1">
    <source>
        <dbReference type="Pfam" id="PF12728"/>
    </source>
</evidence>
<evidence type="ECO:0000313" key="3">
    <source>
        <dbReference type="Proteomes" id="UP000618460"/>
    </source>
</evidence>
<dbReference type="InterPro" id="IPR041657">
    <property type="entry name" value="HTH_17"/>
</dbReference>
<name>A0A917TJ31_9BACI</name>
<dbReference type="Pfam" id="PF12728">
    <property type="entry name" value="HTH_17"/>
    <property type="match status" value="1"/>
</dbReference>
<feature type="domain" description="Helix-turn-helix" evidence="1">
    <location>
        <begin position="2"/>
        <end position="49"/>
    </location>
</feature>
<dbReference type="EMBL" id="BMLG01000002">
    <property type="protein sequence ID" value="GGM24533.1"/>
    <property type="molecule type" value="Genomic_DNA"/>
</dbReference>
<proteinExistence type="predicted"/>